<accession>A0A9Q8Y1H2</accession>
<protein>
    <submittedName>
        <fullName evidence="1">Uncharacterized protein</fullName>
    </submittedName>
</protein>
<dbReference type="RefSeq" id="WP_191673125.1">
    <property type="nucleotide sequence ID" value="NZ_CP086395.1"/>
</dbReference>
<reference evidence="1" key="1">
    <citation type="journal article" date="2022" name="Front. Microbiol.">
        <title>Feed Insects as a Reservoir of Granadaene-Producing Lactococci.</title>
        <authorList>
            <person name="Neuzil-Bunesova V."/>
            <person name="Ramirez Garcia A."/>
            <person name="Modrackova N."/>
            <person name="Makovska M."/>
            <person name="Sabolova M."/>
            <person name="Sproer C."/>
            <person name="Bunk B."/>
            <person name="Blom J."/>
            <person name="Schwab C."/>
        </authorList>
    </citation>
    <scope>NUCLEOTIDE SEQUENCE</scope>
    <source>
        <strain evidence="1">I4/6O</strain>
    </source>
</reference>
<name>A0A9Q8Y1H2_9LACT</name>
<evidence type="ECO:0000313" key="2">
    <source>
        <dbReference type="Proteomes" id="UP001056730"/>
    </source>
</evidence>
<proteinExistence type="predicted"/>
<organism evidence="1 2">
    <name type="scientific">Lactococcus formosensis</name>
    <dbReference type="NCBI Taxonomy" id="1281486"/>
    <lineage>
        <taxon>Bacteria</taxon>
        <taxon>Bacillati</taxon>
        <taxon>Bacillota</taxon>
        <taxon>Bacilli</taxon>
        <taxon>Lactobacillales</taxon>
        <taxon>Streptococcaceae</taxon>
        <taxon>Lactococcus</taxon>
    </lineage>
</organism>
<dbReference type="EMBL" id="CP086395">
    <property type="protein sequence ID" value="USJ20312.1"/>
    <property type="molecule type" value="Genomic_DNA"/>
</dbReference>
<gene>
    <name evidence="1" type="ORF">LMK00_11025</name>
</gene>
<sequence>MEKIQAGEELTDREYRLIFSSLDKRLGYNADGTSRIIEVFAERWTAEIFG</sequence>
<dbReference type="Proteomes" id="UP001056730">
    <property type="component" value="Chromosome"/>
</dbReference>
<dbReference type="KEGG" id="lfo:LMK00_11025"/>
<dbReference type="AlphaFoldDB" id="A0A9Q8Y1H2"/>
<evidence type="ECO:0000313" key="1">
    <source>
        <dbReference type="EMBL" id="USJ20312.1"/>
    </source>
</evidence>